<feature type="signal peptide" evidence="1">
    <location>
        <begin position="1"/>
        <end position="18"/>
    </location>
</feature>
<proteinExistence type="predicted"/>
<protein>
    <submittedName>
        <fullName evidence="2">Uncharacterized protein</fullName>
    </submittedName>
</protein>
<feature type="chain" id="PRO_5036879577" evidence="1">
    <location>
        <begin position="19"/>
        <end position="397"/>
    </location>
</feature>
<reference evidence="2" key="1">
    <citation type="submission" date="2021-02" db="EMBL/GenBank/DDBJ databases">
        <title>Fulvivirga sp. S481 isolated from sea water.</title>
        <authorList>
            <person name="Bae S.S."/>
            <person name="Baek K."/>
        </authorList>
    </citation>
    <scope>NUCLEOTIDE SEQUENCE</scope>
    <source>
        <strain evidence="2">S481</strain>
    </source>
</reference>
<accession>A0A974WGL0</accession>
<name>A0A974WGL0_9BACT</name>
<sequence>MKKLVLYILFICAAFCTACDTSENEATLSESFFKVYDNSTFDASFIPIDVQQTASEGYLILSSSRLSSTNFTGVNLIMVDKEGEFIREEVLSEEYVNPVNQLIKINDQYFFMAMNAVNLQATLFQITDSARIVSTTPIGGLTYPMYLNQDGENLLALSYNNQEKVSVLSVLTTEGAIFESQGYTIGAGPDTEAPIISHFTRTGKQLPFFAGKVSGGSYFFNGFFNYTLSLVFTNFGDEPLGVVQGQQDDGGFSSGVSVAGANFAASRFNFGENYIIPSVDLNTTGISSTTDIDGNPFPELVPDAPVVLKLVDVSGQQVILYGSSTKSGQIILMAFDAASGVLNGTKYLGSTYPYEISGFTSTSDGGLVVVGNTSVAGRFDRICMFKLSASELSGLAN</sequence>
<dbReference type="KEGG" id="fuv:JR347_14035"/>
<dbReference type="RefSeq" id="WP_205721221.1">
    <property type="nucleotide sequence ID" value="NZ_CP070608.1"/>
</dbReference>
<gene>
    <name evidence="2" type="ORF">JR347_14035</name>
</gene>
<evidence type="ECO:0000313" key="2">
    <source>
        <dbReference type="EMBL" id="QSE96707.1"/>
    </source>
</evidence>
<evidence type="ECO:0000256" key="1">
    <source>
        <dbReference type="SAM" id="SignalP"/>
    </source>
</evidence>
<dbReference type="AlphaFoldDB" id="A0A974WGL0"/>
<dbReference type="EMBL" id="CP070608">
    <property type="protein sequence ID" value="QSE96707.1"/>
    <property type="molecule type" value="Genomic_DNA"/>
</dbReference>
<keyword evidence="3" id="KW-1185">Reference proteome</keyword>
<evidence type="ECO:0000313" key="3">
    <source>
        <dbReference type="Proteomes" id="UP000662783"/>
    </source>
</evidence>
<dbReference type="Proteomes" id="UP000662783">
    <property type="component" value="Chromosome"/>
</dbReference>
<keyword evidence="1" id="KW-0732">Signal</keyword>
<organism evidence="2 3">
    <name type="scientific">Fulvivirga lutea</name>
    <dbReference type="NCBI Taxonomy" id="2810512"/>
    <lineage>
        <taxon>Bacteria</taxon>
        <taxon>Pseudomonadati</taxon>
        <taxon>Bacteroidota</taxon>
        <taxon>Cytophagia</taxon>
        <taxon>Cytophagales</taxon>
        <taxon>Fulvivirgaceae</taxon>
        <taxon>Fulvivirga</taxon>
    </lineage>
</organism>